<name>A0A026X5I7_OOCBI</name>
<dbReference type="GO" id="GO:0032502">
    <property type="term" value="P:developmental process"/>
    <property type="evidence" value="ECO:0007669"/>
    <property type="project" value="TreeGrafter"/>
</dbReference>
<reference evidence="2 4" key="1">
    <citation type="journal article" date="2014" name="Curr. Biol.">
        <title>The genome of the clonal raider ant Cerapachys biroi.</title>
        <authorList>
            <person name="Oxley P.R."/>
            <person name="Ji L."/>
            <person name="Fetter-Pruneda I."/>
            <person name="McKenzie S.K."/>
            <person name="Li C."/>
            <person name="Hu H."/>
            <person name="Zhang G."/>
            <person name="Kronauer D.J."/>
        </authorList>
    </citation>
    <scope>NUCLEOTIDE SEQUENCE [LARGE SCALE GENOMIC DNA]</scope>
</reference>
<dbReference type="EMBL" id="QOIP01000007">
    <property type="protein sequence ID" value="RLU20392.1"/>
    <property type="molecule type" value="Genomic_DNA"/>
</dbReference>
<dbReference type="STRING" id="2015173.A0A026X5I7"/>
<feature type="region of interest" description="Disordered" evidence="1">
    <location>
        <begin position="185"/>
        <end position="233"/>
    </location>
</feature>
<evidence type="ECO:0000313" key="4">
    <source>
        <dbReference type="Proteomes" id="UP000053097"/>
    </source>
</evidence>
<feature type="compositionally biased region" description="Basic and acidic residues" evidence="1">
    <location>
        <begin position="213"/>
        <end position="222"/>
    </location>
</feature>
<gene>
    <name evidence="3" type="ORF">DMN91_007001</name>
    <name evidence="2" type="ORF">X777_07519</name>
</gene>
<sequence>MTTVLRVKRRISEPPSDSLMLSFLAKRQKLNLPDDSDALVTPAETIAQFAGTLRDPTEDVTQHLAKILPEVNTENIRGTKRSVDNDNAADTSGNVPKLAKVESLRDRYKIISCHPLNEEKSENKCTTLVEIEDCWSSRALDQDREEATEEEQKIERYVYDLYYAQTNIDLEQNNIAVHEWISGYPDEESSESGCDTENENSESHPQNDYPDTDPDRSDREYDSESSLDLDNDFLDEFPVNRRYSNYRHIAQNYDTDTTSEQENDSDESLGIL</sequence>
<dbReference type="PANTHER" id="PTHR31196">
    <property type="entry name" value="RNA POLYMERASE II NUCLEAR LOCALIZATION PROTEIN SLC7A6OS-RELATED"/>
    <property type="match status" value="1"/>
</dbReference>
<dbReference type="EMBL" id="KK107019">
    <property type="protein sequence ID" value="EZA62704.1"/>
    <property type="molecule type" value="Genomic_DNA"/>
</dbReference>
<feature type="compositionally biased region" description="Acidic residues" evidence="1">
    <location>
        <begin position="223"/>
        <end position="233"/>
    </location>
</feature>
<protein>
    <recommendedName>
        <fullName evidence="6">RNA polymerase II nuclear localization protein SLC7A6OS</fullName>
    </recommendedName>
</protein>
<dbReference type="Proteomes" id="UP000053097">
    <property type="component" value="Unassembled WGS sequence"/>
</dbReference>
<feature type="region of interest" description="Disordered" evidence="1">
    <location>
        <begin position="251"/>
        <end position="272"/>
    </location>
</feature>
<dbReference type="InterPro" id="IPR040218">
    <property type="entry name" value="SLC7A6OS"/>
</dbReference>
<evidence type="ECO:0000256" key="1">
    <source>
        <dbReference type="SAM" id="MobiDB-lite"/>
    </source>
</evidence>
<evidence type="ECO:0000313" key="2">
    <source>
        <dbReference type="EMBL" id="EZA62704.1"/>
    </source>
</evidence>
<feature type="compositionally biased region" description="Acidic residues" evidence="1">
    <location>
        <begin position="257"/>
        <end position="272"/>
    </location>
</feature>
<keyword evidence="4" id="KW-1185">Reference proteome</keyword>
<evidence type="ECO:0008006" key="6">
    <source>
        <dbReference type="Google" id="ProtNLM"/>
    </source>
</evidence>
<reference evidence="3" key="3">
    <citation type="submission" date="2018-07" db="EMBL/GenBank/DDBJ databases">
        <authorList>
            <person name="Mckenzie S.K."/>
            <person name="Kronauer D.J.C."/>
        </authorList>
    </citation>
    <scope>NUCLEOTIDE SEQUENCE</scope>
    <source>
        <strain evidence="3">Clonal line C1</strain>
    </source>
</reference>
<dbReference type="Proteomes" id="UP000279307">
    <property type="component" value="Chromosome 7"/>
</dbReference>
<accession>A0A026X5I7</accession>
<organism evidence="2 4">
    <name type="scientific">Ooceraea biroi</name>
    <name type="common">Clonal raider ant</name>
    <name type="synonym">Cerapachys biroi</name>
    <dbReference type="NCBI Taxonomy" id="2015173"/>
    <lineage>
        <taxon>Eukaryota</taxon>
        <taxon>Metazoa</taxon>
        <taxon>Ecdysozoa</taxon>
        <taxon>Arthropoda</taxon>
        <taxon>Hexapoda</taxon>
        <taxon>Insecta</taxon>
        <taxon>Pterygota</taxon>
        <taxon>Neoptera</taxon>
        <taxon>Endopterygota</taxon>
        <taxon>Hymenoptera</taxon>
        <taxon>Apocrita</taxon>
        <taxon>Aculeata</taxon>
        <taxon>Formicoidea</taxon>
        <taxon>Formicidae</taxon>
        <taxon>Dorylinae</taxon>
        <taxon>Ooceraea</taxon>
    </lineage>
</organism>
<reference evidence="3 5" key="2">
    <citation type="journal article" date="2018" name="Genome Res.">
        <title>The genomic architecture and molecular evolution of ant odorant receptors.</title>
        <authorList>
            <person name="McKenzie S.K."/>
            <person name="Kronauer D.J.C."/>
        </authorList>
    </citation>
    <scope>NUCLEOTIDE SEQUENCE [LARGE SCALE GENOMIC DNA]</scope>
    <source>
        <strain evidence="3">Clonal line C1</strain>
    </source>
</reference>
<dbReference type="PANTHER" id="PTHR31196:SF2">
    <property type="entry name" value="RNA POLYMERASE II NUCLEAR LOCALIZATION PROTEIN SLC7A6OS-RELATED"/>
    <property type="match status" value="1"/>
</dbReference>
<evidence type="ECO:0000313" key="5">
    <source>
        <dbReference type="Proteomes" id="UP000279307"/>
    </source>
</evidence>
<proteinExistence type="predicted"/>
<feature type="compositionally biased region" description="Acidic residues" evidence="1">
    <location>
        <begin position="185"/>
        <end position="200"/>
    </location>
</feature>
<evidence type="ECO:0000313" key="3">
    <source>
        <dbReference type="EMBL" id="RLU20392.1"/>
    </source>
</evidence>
<dbReference type="AlphaFoldDB" id="A0A026X5I7"/>
<dbReference type="OrthoDB" id="6255506at2759"/>